<dbReference type="AlphaFoldDB" id="A0A7C9CN82"/>
<organism evidence="2">
    <name type="scientific">Opuntia streptacantha</name>
    <name type="common">Prickly pear cactus</name>
    <name type="synonym">Opuntia cardona</name>
    <dbReference type="NCBI Taxonomy" id="393608"/>
    <lineage>
        <taxon>Eukaryota</taxon>
        <taxon>Viridiplantae</taxon>
        <taxon>Streptophyta</taxon>
        <taxon>Embryophyta</taxon>
        <taxon>Tracheophyta</taxon>
        <taxon>Spermatophyta</taxon>
        <taxon>Magnoliopsida</taxon>
        <taxon>eudicotyledons</taxon>
        <taxon>Gunneridae</taxon>
        <taxon>Pentapetalae</taxon>
        <taxon>Caryophyllales</taxon>
        <taxon>Cactineae</taxon>
        <taxon>Cactaceae</taxon>
        <taxon>Opuntioideae</taxon>
        <taxon>Opuntia</taxon>
    </lineage>
</organism>
<evidence type="ECO:0000313" key="2">
    <source>
        <dbReference type="EMBL" id="MBA4621822.1"/>
    </source>
</evidence>
<protein>
    <submittedName>
        <fullName evidence="2">Uncharacterized protein</fullName>
    </submittedName>
</protein>
<reference evidence="2" key="2">
    <citation type="submission" date="2020-07" db="EMBL/GenBank/DDBJ databases">
        <authorList>
            <person name="Vera ALvarez R."/>
            <person name="Arias-Moreno D.M."/>
            <person name="Jimenez-Jacinto V."/>
            <person name="Jimenez-Bremont J.F."/>
            <person name="Swaminathan K."/>
            <person name="Moose S.P."/>
            <person name="Guerrero-Gonzalez M.L."/>
            <person name="Marino-Ramirez L."/>
            <person name="Landsman D."/>
            <person name="Rodriguez-Kessler M."/>
            <person name="Delgado-Sanchez P."/>
        </authorList>
    </citation>
    <scope>NUCLEOTIDE SEQUENCE</scope>
    <source>
        <tissue evidence="2">Cladode</tissue>
    </source>
</reference>
<feature type="signal peptide" evidence="1">
    <location>
        <begin position="1"/>
        <end position="20"/>
    </location>
</feature>
<dbReference type="EMBL" id="GISG01035515">
    <property type="protein sequence ID" value="MBA4621822.1"/>
    <property type="molecule type" value="Transcribed_RNA"/>
</dbReference>
<feature type="chain" id="PRO_5027915817" evidence="1">
    <location>
        <begin position="21"/>
        <end position="119"/>
    </location>
</feature>
<sequence>MARPCHSSLLCSFHLQLLRTSTSYCEMTGMMLRFLANSVSLHGIVSFQALDQNATWLSNCCKSHCVSSECLVSTKPINSSFSDRIMFLIKHFLLPAPNLLTIHDPILIMHYSLLSSVLL</sequence>
<reference evidence="2" key="1">
    <citation type="journal article" date="2013" name="J. Plant Res.">
        <title>Effect of fungi and light on seed germination of three Opuntia species from semiarid lands of central Mexico.</title>
        <authorList>
            <person name="Delgado-Sanchez P."/>
            <person name="Jimenez-Bremont J.F."/>
            <person name="Guerrero-Gonzalez Mde L."/>
            <person name="Flores J."/>
        </authorList>
    </citation>
    <scope>NUCLEOTIDE SEQUENCE</scope>
    <source>
        <tissue evidence="2">Cladode</tissue>
    </source>
</reference>
<accession>A0A7C9CN82</accession>
<keyword evidence="1" id="KW-0732">Signal</keyword>
<name>A0A7C9CN82_OPUST</name>
<proteinExistence type="predicted"/>
<evidence type="ECO:0000256" key="1">
    <source>
        <dbReference type="SAM" id="SignalP"/>
    </source>
</evidence>